<dbReference type="Pfam" id="PF12697">
    <property type="entry name" value="Abhydrolase_6"/>
    <property type="match status" value="1"/>
</dbReference>
<reference evidence="3 4" key="1">
    <citation type="submission" date="2023-01" db="EMBL/GenBank/DDBJ databases">
        <title>Analysis of 21 Apiospora genomes using comparative genomics revels a genus with tremendous synthesis potential of carbohydrate active enzymes and secondary metabolites.</title>
        <authorList>
            <person name="Sorensen T."/>
        </authorList>
    </citation>
    <scope>NUCLEOTIDE SEQUENCE [LARGE SCALE GENOMIC DNA]</scope>
    <source>
        <strain evidence="3 4">CBS 83171</strain>
    </source>
</reference>
<name>A0ABR1TGD2_9PEZI</name>
<proteinExistence type="predicted"/>
<protein>
    <recommendedName>
        <fullName evidence="2">AB hydrolase-1 domain-containing protein</fullName>
    </recommendedName>
</protein>
<feature type="compositionally biased region" description="Polar residues" evidence="1">
    <location>
        <begin position="1"/>
        <end position="10"/>
    </location>
</feature>
<evidence type="ECO:0000259" key="2">
    <source>
        <dbReference type="Pfam" id="PF12697"/>
    </source>
</evidence>
<organism evidence="3 4">
    <name type="scientific">Apiospora saccharicola</name>
    <dbReference type="NCBI Taxonomy" id="335842"/>
    <lineage>
        <taxon>Eukaryota</taxon>
        <taxon>Fungi</taxon>
        <taxon>Dikarya</taxon>
        <taxon>Ascomycota</taxon>
        <taxon>Pezizomycotina</taxon>
        <taxon>Sordariomycetes</taxon>
        <taxon>Xylariomycetidae</taxon>
        <taxon>Amphisphaeriales</taxon>
        <taxon>Apiosporaceae</taxon>
        <taxon>Apiospora</taxon>
    </lineage>
</organism>
<dbReference type="Gene3D" id="3.40.50.1820">
    <property type="entry name" value="alpha/beta hydrolase"/>
    <property type="match status" value="1"/>
</dbReference>
<evidence type="ECO:0000256" key="1">
    <source>
        <dbReference type="SAM" id="MobiDB-lite"/>
    </source>
</evidence>
<evidence type="ECO:0000313" key="3">
    <source>
        <dbReference type="EMBL" id="KAK8045691.1"/>
    </source>
</evidence>
<gene>
    <name evidence="3" type="ORF">PG996_013755</name>
</gene>
<accession>A0ABR1TGD2</accession>
<feature type="region of interest" description="Disordered" evidence="1">
    <location>
        <begin position="1"/>
        <end position="23"/>
    </location>
</feature>
<dbReference type="EMBL" id="JAQQWM010000009">
    <property type="protein sequence ID" value="KAK8045691.1"/>
    <property type="molecule type" value="Genomic_DNA"/>
</dbReference>
<dbReference type="InterPro" id="IPR029058">
    <property type="entry name" value="AB_hydrolase_fold"/>
</dbReference>
<dbReference type="SUPFAM" id="SSF53474">
    <property type="entry name" value="alpha/beta-Hydrolases"/>
    <property type="match status" value="1"/>
</dbReference>
<evidence type="ECO:0000313" key="4">
    <source>
        <dbReference type="Proteomes" id="UP001446871"/>
    </source>
</evidence>
<dbReference type="InterPro" id="IPR000073">
    <property type="entry name" value="AB_hydrolase_1"/>
</dbReference>
<comment type="caution">
    <text evidence="3">The sequence shown here is derived from an EMBL/GenBank/DDBJ whole genome shotgun (WGS) entry which is preliminary data.</text>
</comment>
<feature type="domain" description="AB hydrolase-1" evidence="2">
    <location>
        <begin position="34"/>
        <end position="239"/>
    </location>
</feature>
<keyword evidence="4" id="KW-1185">Reference proteome</keyword>
<dbReference type="Proteomes" id="UP001446871">
    <property type="component" value="Unassembled WGS sequence"/>
</dbReference>
<sequence length="281" mass="30763">MDTTTANESLNPARAEPDHKLLGSSSADPKAPLIICFHGSGESCEPAWSELARLLSSRYRVLLFERGPQNPKPAEATSQLLQFLKARHLPGPYILIAHSYGGAFARLFMHQAPPADIAGAVLVETGQEGGLDPKIAAAQLKRKGGVLGEKPLSVIRGNSFIAKKKALEKAISEQQTASASASATEQQKAALAMQWQLLQASDVEDERMKKAQLSMSRNSRYLYIPDCGHHVIRDRPEAVSGEVDWVMANVVVPPKATWWQRWRTKLDNVWHSSPSSVHNAC</sequence>